<organism evidence="2 3">
    <name type="scientific">Blyttiomyces helicus</name>
    <dbReference type="NCBI Taxonomy" id="388810"/>
    <lineage>
        <taxon>Eukaryota</taxon>
        <taxon>Fungi</taxon>
        <taxon>Fungi incertae sedis</taxon>
        <taxon>Chytridiomycota</taxon>
        <taxon>Chytridiomycota incertae sedis</taxon>
        <taxon>Chytridiomycetes</taxon>
        <taxon>Chytridiomycetes incertae sedis</taxon>
        <taxon>Blyttiomyces</taxon>
    </lineage>
</organism>
<feature type="compositionally biased region" description="Low complexity" evidence="1">
    <location>
        <begin position="221"/>
        <end position="235"/>
    </location>
</feature>
<dbReference type="EMBL" id="KZ994459">
    <property type="protein sequence ID" value="RKO92887.1"/>
    <property type="molecule type" value="Genomic_DNA"/>
</dbReference>
<sequence>MSFRLSQPQPQPGYLSRSTLRPLSNATLPFEPSAAAKQAWLCAQTAPPSRLLRIPEFAVSCTATLEDCSPRCRDLPPDFVPMFDVSSGVGRYVAPPRQSSGDEGSQDYSEGPADTPGASSGTGDGEEGTERGAPGVDEQGGSVGEGAGEGGIGAMEMDVDVSSGAQARPAQRQDGGTRGPIVAAHRRSVATAPTASHTGGVGHRVREQRPPHPVTGPAAPPSRISTASSSKASTPHGVDTEETSDTEEVGPNAPHPASLKLLCLRVPEKCRSAESAGIIPRIPRNHV</sequence>
<evidence type="ECO:0000313" key="3">
    <source>
        <dbReference type="Proteomes" id="UP000269721"/>
    </source>
</evidence>
<accession>A0A4V1ISA6</accession>
<reference evidence="3" key="1">
    <citation type="journal article" date="2018" name="Nat. Microbiol.">
        <title>Leveraging single-cell genomics to expand the fungal tree of life.</title>
        <authorList>
            <person name="Ahrendt S.R."/>
            <person name="Quandt C.A."/>
            <person name="Ciobanu D."/>
            <person name="Clum A."/>
            <person name="Salamov A."/>
            <person name="Andreopoulos B."/>
            <person name="Cheng J.F."/>
            <person name="Woyke T."/>
            <person name="Pelin A."/>
            <person name="Henrissat B."/>
            <person name="Reynolds N.K."/>
            <person name="Benny G.L."/>
            <person name="Smith M.E."/>
            <person name="James T.Y."/>
            <person name="Grigoriev I.V."/>
        </authorList>
    </citation>
    <scope>NUCLEOTIDE SEQUENCE [LARGE SCALE GENOMIC DNA]</scope>
</reference>
<feature type="compositionally biased region" description="Polar residues" evidence="1">
    <location>
        <begin position="97"/>
        <end position="108"/>
    </location>
</feature>
<gene>
    <name evidence="2" type="ORF">BDK51DRAFT_31024</name>
</gene>
<name>A0A4V1ISA6_9FUNG</name>
<feature type="region of interest" description="Disordered" evidence="1">
    <location>
        <begin position="90"/>
        <end position="256"/>
    </location>
</feature>
<dbReference type="AlphaFoldDB" id="A0A4V1ISA6"/>
<feature type="non-terminal residue" evidence="2">
    <location>
        <position position="287"/>
    </location>
</feature>
<evidence type="ECO:0000313" key="2">
    <source>
        <dbReference type="EMBL" id="RKO92887.1"/>
    </source>
</evidence>
<feature type="region of interest" description="Disordered" evidence="1">
    <location>
        <begin position="1"/>
        <end position="20"/>
    </location>
</feature>
<evidence type="ECO:0000256" key="1">
    <source>
        <dbReference type="SAM" id="MobiDB-lite"/>
    </source>
</evidence>
<proteinExistence type="predicted"/>
<feature type="compositionally biased region" description="Gly residues" evidence="1">
    <location>
        <begin position="141"/>
        <end position="153"/>
    </location>
</feature>
<protein>
    <submittedName>
        <fullName evidence="2">Uncharacterized protein</fullName>
    </submittedName>
</protein>
<dbReference type="Proteomes" id="UP000269721">
    <property type="component" value="Unassembled WGS sequence"/>
</dbReference>
<feature type="compositionally biased region" description="Pro residues" evidence="1">
    <location>
        <begin position="211"/>
        <end position="220"/>
    </location>
</feature>
<keyword evidence="3" id="KW-1185">Reference proteome</keyword>